<dbReference type="EMBL" id="JABANM010022784">
    <property type="protein sequence ID" value="KAF4719006.1"/>
    <property type="molecule type" value="Genomic_DNA"/>
</dbReference>
<accession>A0A7J6RG65</accession>
<proteinExistence type="predicted"/>
<dbReference type="AlphaFoldDB" id="A0A7J6RG65"/>
<evidence type="ECO:0000313" key="2">
    <source>
        <dbReference type="Proteomes" id="UP000574390"/>
    </source>
</evidence>
<organism evidence="1 2">
    <name type="scientific">Perkinsus olseni</name>
    <name type="common">Perkinsus atlanticus</name>
    <dbReference type="NCBI Taxonomy" id="32597"/>
    <lineage>
        <taxon>Eukaryota</taxon>
        <taxon>Sar</taxon>
        <taxon>Alveolata</taxon>
        <taxon>Perkinsozoa</taxon>
        <taxon>Perkinsea</taxon>
        <taxon>Perkinsida</taxon>
        <taxon>Perkinsidae</taxon>
        <taxon>Perkinsus</taxon>
    </lineage>
</organism>
<name>A0A7J6RG65_PEROL</name>
<gene>
    <name evidence="1" type="ORF">FOZ62_012438</name>
</gene>
<dbReference type="Proteomes" id="UP000574390">
    <property type="component" value="Unassembled WGS sequence"/>
</dbReference>
<evidence type="ECO:0000313" key="1">
    <source>
        <dbReference type="EMBL" id="KAF4719006.1"/>
    </source>
</evidence>
<comment type="caution">
    <text evidence="1">The sequence shown here is derived from an EMBL/GenBank/DDBJ whole genome shotgun (WGS) entry which is preliminary data.</text>
</comment>
<protein>
    <submittedName>
        <fullName evidence="1">Uncharacterized protein</fullName>
    </submittedName>
</protein>
<reference evidence="1 2" key="1">
    <citation type="submission" date="2020-04" db="EMBL/GenBank/DDBJ databases">
        <title>Perkinsus olseni comparative genomics.</title>
        <authorList>
            <person name="Bogema D.R."/>
        </authorList>
    </citation>
    <scope>NUCLEOTIDE SEQUENCE [LARGE SCALE GENOMIC DNA]</scope>
    <source>
        <strain evidence="1">ATCC PRA-205</strain>
    </source>
</reference>
<sequence length="407" mass="46621">MCKNHEFRVADSSNAAQIKDGTYSGVKTGSMKLEIDVKDGTVERVNAEPLNDVAKTMDKLTYFGVGDVLSVIVECSTNPHRRYIFMLEPKESDVVLRGRVVFRESPITRLQFAYQSQSSLDFSLQFLLEIFTMRLVNQAYIPLMMSLAYGEEARRIEWLTVHDRRNGDRYYIEPKERGAVLGTGPATMMDNGFQCIPATQYANYADVFSVRFATITRVKHETREQTRHSASLIADKRRDCSTSIDPYDPEVAAAVNKFCKSNSFDPYYTQPNYTEIEDGTYYGKRAGSMGLQLDVEDGRVARVIATQLNNATETMTKITYFGLERVLSVIAENPNVPLMRYEFILEHSEIVESDKQWDSYFHPTFGRRNIKDWDRKHATEGLPRLSRIQNGFRSIVRRATNKVSNQY</sequence>